<dbReference type="PROSITE" id="PS50806">
    <property type="entry name" value="KRAB_RELATED"/>
    <property type="match status" value="1"/>
</dbReference>
<gene>
    <name evidence="3" type="ORF">APTSU1_001787100</name>
</gene>
<dbReference type="EMBL" id="BAAFST010000020">
    <property type="protein sequence ID" value="GAB1302632.1"/>
    <property type="molecule type" value="Genomic_DNA"/>
</dbReference>
<evidence type="ECO:0000259" key="2">
    <source>
        <dbReference type="PROSITE" id="PS50806"/>
    </source>
</evidence>
<dbReference type="Proteomes" id="UP001623349">
    <property type="component" value="Unassembled WGS sequence"/>
</dbReference>
<dbReference type="InterPro" id="IPR036051">
    <property type="entry name" value="KRAB_dom_sf"/>
</dbReference>
<reference evidence="3 4" key="1">
    <citation type="submission" date="2024-08" db="EMBL/GenBank/DDBJ databases">
        <title>The draft genome of Apodemus speciosus.</title>
        <authorList>
            <person name="Nabeshima K."/>
            <person name="Suzuki S."/>
            <person name="Onuma M."/>
        </authorList>
    </citation>
    <scope>NUCLEOTIDE SEQUENCE [LARGE SCALE GENOMIC DNA]</scope>
    <source>
        <strain evidence="3">IB14-021</strain>
    </source>
</reference>
<dbReference type="Pfam" id="PF09514">
    <property type="entry name" value="SSXRD"/>
    <property type="match status" value="1"/>
</dbReference>
<evidence type="ECO:0000313" key="3">
    <source>
        <dbReference type="EMBL" id="GAB1302632.1"/>
    </source>
</evidence>
<dbReference type="Gene3D" id="6.10.140.140">
    <property type="match status" value="1"/>
</dbReference>
<dbReference type="Pfam" id="PF01352">
    <property type="entry name" value="KRAB"/>
    <property type="match status" value="1"/>
</dbReference>
<accession>A0ABQ0FTQ5</accession>
<evidence type="ECO:0000259" key="1">
    <source>
        <dbReference type="PROSITE" id="PS50805"/>
    </source>
</evidence>
<protein>
    <submittedName>
        <fullName evidence="3">Synovial sarcoma, X member B9</fullName>
    </submittedName>
</protein>
<sequence>MTFCFEREEDTMVSFQNNTDMETVSSCAKIPVEVFYEPKNICKAFQDISAYFSDEEWGKLTKWQKSAYVYMKRNYIRMTGLGVTVNQPVFMRCKEQAKESLVECIEVHDSEAECSDGTLGEAPTKRMKLASVTISIHNVEGGLVSGENGSNVAENGAVRVNAWSHRLRERKNRVIYEEISDPEEDDEDDD</sequence>
<evidence type="ECO:0000313" key="4">
    <source>
        <dbReference type="Proteomes" id="UP001623349"/>
    </source>
</evidence>
<dbReference type="PANTHER" id="PTHR14112">
    <property type="entry name" value="SYNOVIAL SARCOMA, X MEMBER"/>
    <property type="match status" value="1"/>
</dbReference>
<dbReference type="CDD" id="cd07765">
    <property type="entry name" value="KRAB_A-box"/>
    <property type="match status" value="1"/>
</dbReference>
<comment type="caution">
    <text evidence="3">The sequence shown here is derived from an EMBL/GenBank/DDBJ whole genome shotgun (WGS) entry which is preliminary data.</text>
</comment>
<dbReference type="InterPro" id="IPR019041">
    <property type="entry name" value="SSXRD_motif"/>
</dbReference>
<dbReference type="InterPro" id="IPR003655">
    <property type="entry name" value="aKRAB"/>
</dbReference>
<feature type="domain" description="KRAB-related" evidence="2">
    <location>
        <begin position="40"/>
        <end position="103"/>
    </location>
</feature>
<feature type="domain" description="KRAB" evidence="1">
    <location>
        <begin position="43"/>
        <end position="113"/>
    </location>
</feature>
<keyword evidence="4" id="KW-1185">Reference proteome</keyword>
<dbReference type="PANTHER" id="PTHR14112:SF5">
    <property type="entry name" value="SSXB10 PROTEIN-RELATED"/>
    <property type="match status" value="1"/>
</dbReference>
<dbReference type="SUPFAM" id="SSF109640">
    <property type="entry name" value="KRAB domain (Kruppel-associated box)"/>
    <property type="match status" value="1"/>
</dbReference>
<name>A0ABQ0FTQ5_APOSI</name>
<dbReference type="InterPro" id="IPR001909">
    <property type="entry name" value="KRAB"/>
</dbReference>
<organism evidence="3 4">
    <name type="scientific">Apodemus speciosus</name>
    <name type="common">Large Japanese field mouse</name>
    <dbReference type="NCBI Taxonomy" id="105296"/>
    <lineage>
        <taxon>Eukaryota</taxon>
        <taxon>Metazoa</taxon>
        <taxon>Chordata</taxon>
        <taxon>Craniata</taxon>
        <taxon>Vertebrata</taxon>
        <taxon>Euteleostomi</taxon>
        <taxon>Mammalia</taxon>
        <taxon>Eutheria</taxon>
        <taxon>Euarchontoglires</taxon>
        <taxon>Glires</taxon>
        <taxon>Rodentia</taxon>
        <taxon>Myomorpha</taxon>
        <taxon>Muroidea</taxon>
        <taxon>Muridae</taxon>
        <taxon>Murinae</taxon>
        <taxon>Apodemus</taxon>
    </lineage>
</organism>
<proteinExistence type="predicted"/>
<dbReference type="SMART" id="SM00349">
    <property type="entry name" value="KRAB"/>
    <property type="match status" value="1"/>
</dbReference>
<dbReference type="PROSITE" id="PS50805">
    <property type="entry name" value="KRAB"/>
    <property type="match status" value="1"/>
</dbReference>